<reference evidence="2" key="1">
    <citation type="journal article" date="2012" name="PLoS Genet.">
        <title>The genomes of the fungal plant pathogens Cladosporium fulvum and Dothistroma septosporum reveal adaptation to different hosts and lifestyles but also signatures of common ancestry.</title>
        <authorList>
            <person name="de Wit P.J.G.M."/>
            <person name="van der Burgt A."/>
            <person name="Oekmen B."/>
            <person name="Stergiopoulos I."/>
            <person name="Abd-Elsalam K.A."/>
            <person name="Aerts A.L."/>
            <person name="Bahkali A.H."/>
            <person name="Beenen H.G."/>
            <person name="Chettri P."/>
            <person name="Cox M.P."/>
            <person name="Datema E."/>
            <person name="de Vries R.P."/>
            <person name="Dhillon B."/>
            <person name="Ganley A.R."/>
            <person name="Griffiths S.A."/>
            <person name="Guo Y."/>
            <person name="Hamelin R.C."/>
            <person name="Henrissat B."/>
            <person name="Kabir M.S."/>
            <person name="Jashni M.K."/>
            <person name="Kema G."/>
            <person name="Klaubauf S."/>
            <person name="Lapidus A."/>
            <person name="Levasseur A."/>
            <person name="Lindquist E."/>
            <person name="Mehrabi R."/>
            <person name="Ohm R.A."/>
            <person name="Owen T.J."/>
            <person name="Salamov A."/>
            <person name="Schwelm A."/>
            <person name="Schijlen E."/>
            <person name="Sun H."/>
            <person name="van den Burg H.A."/>
            <person name="van Ham R.C.H.J."/>
            <person name="Zhang S."/>
            <person name="Goodwin S.B."/>
            <person name="Grigoriev I.V."/>
            <person name="Collemare J."/>
            <person name="Bradshaw R.E."/>
        </authorList>
    </citation>
    <scope>NUCLEOTIDE SEQUENCE [LARGE SCALE GENOMIC DNA]</scope>
    <source>
        <strain evidence="2">NZE10 / CBS 128990</strain>
    </source>
</reference>
<keyword evidence="2" id="KW-1185">Reference proteome</keyword>
<proteinExistence type="predicted"/>
<gene>
    <name evidence="1" type="ORF">DOTSEDRAFT_72216</name>
</gene>
<protein>
    <submittedName>
        <fullName evidence="1">Uncharacterized protein</fullName>
    </submittedName>
</protein>
<dbReference type="AlphaFoldDB" id="N1PMM6"/>
<accession>N1PMM6</accession>
<name>N1PMM6_DOTSN</name>
<dbReference type="HOGENOM" id="CLU_1402400_0_0_1"/>
<evidence type="ECO:0000313" key="1">
    <source>
        <dbReference type="EMBL" id="EME44681.1"/>
    </source>
</evidence>
<organism evidence="1 2">
    <name type="scientific">Dothistroma septosporum (strain NZE10 / CBS 128990)</name>
    <name type="common">Red band needle blight fungus</name>
    <name type="synonym">Mycosphaerella pini</name>
    <dbReference type="NCBI Taxonomy" id="675120"/>
    <lineage>
        <taxon>Eukaryota</taxon>
        <taxon>Fungi</taxon>
        <taxon>Dikarya</taxon>
        <taxon>Ascomycota</taxon>
        <taxon>Pezizomycotina</taxon>
        <taxon>Dothideomycetes</taxon>
        <taxon>Dothideomycetidae</taxon>
        <taxon>Mycosphaerellales</taxon>
        <taxon>Mycosphaerellaceae</taxon>
        <taxon>Dothistroma</taxon>
    </lineage>
</organism>
<dbReference type="EMBL" id="KB446539">
    <property type="protein sequence ID" value="EME44681.1"/>
    <property type="molecule type" value="Genomic_DNA"/>
</dbReference>
<sequence length="194" mass="21899">MIASAVYTQRVAYNRAGQHSRHGFTSRTSSSTPFQVVYDGSDHEPCKRPPTILARPGCYGVTLSKEPGLAYHDHDQASRRQEFGSRRCRHFWTDSSTPPPARVSPKIIARNRTYRAEESPSPRSCLRPCTTSRVSLHDQAINAIIRSVLRKSARSPRRHDKQTACCVCTSNDRTGFGRLCYHEELIRHQCVSVS</sequence>
<reference evidence="1 2" key="2">
    <citation type="journal article" date="2012" name="PLoS Pathog.">
        <title>Diverse lifestyles and strategies of plant pathogenesis encoded in the genomes of eighteen Dothideomycetes fungi.</title>
        <authorList>
            <person name="Ohm R.A."/>
            <person name="Feau N."/>
            <person name="Henrissat B."/>
            <person name="Schoch C.L."/>
            <person name="Horwitz B.A."/>
            <person name="Barry K.W."/>
            <person name="Condon B.J."/>
            <person name="Copeland A.C."/>
            <person name="Dhillon B."/>
            <person name="Glaser F."/>
            <person name="Hesse C.N."/>
            <person name="Kosti I."/>
            <person name="LaButti K."/>
            <person name="Lindquist E.A."/>
            <person name="Lucas S."/>
            <person name="Salamov A.A."/>
            <person name="Bradshaw R.E."/>
            <person name="Ciuffetti L."/>
            <person name="Hamelin R.C."/>
            <person name="Kema G.H.J."/>
            <person name="Lawrence C."/>
            <person name="Scott J.A."/>
            <person name="Spatafora J.W."/>
            <person name="Turgeon B.G."/>
            <person name="de Wit P.J.G.M."/>
            <person name="Zhong S."/>
            <person name="Goodwin S.B."/>
            <person name="Grigoriev I.V."/>
        </authorList>
    </citation>
    <scope>NUCLEOTIDE SEQUENCE [LARGE SCALE GENOMIC DNA]</scope>
    <source>
        <strain evidence="2">NZE10 / CBS 128990</strain>
    </source>
</reference>
<dbReference type="Proteomes" id="UP000016933">
    <property type="component" value="Unassembled WGS sequence"/>
</dbReference>
<evidence type="ECO:0000313" key="2">
    <source>
        <dbReference type="Proteomes" id="UP000016933"/>
    </source>
</evidence>